<comment type="similarity">
    <text evidence="3 19">In the N-terminal section; belongs to the NnrE/AIBP family.</text>
</comment>
<evidence type="ECO:0000256" key="16">
    <source>
        <dbReference type="ARBA" id="ARBA00049209"/>
    </source>
</evidence>
<comment type="function">
    <text evidence="17">Catalyzes the dehydration of the S-form of NAD(P)HX at the expense of ADP, which is converted to AMP. Together with NAD(P)HX epimerase, which catalyzes the epimerization of the S- and R-forms, the enzyme allows the repair of both epimers of NAD(P)HX, a damaged form of NAD(P)H that is a result of enzymatic or heat-dependent hydration.</text>
</comment>
<evidence type="ECO:0000256" key="5">
    <source>
        <dbReference type="ARBA" id="ARBA00022723"/>
    </source>
</evidence>
<dbReference type="PROSITE" id="PS51385">
    <property type="entry name" value="YJEF_N"/>
    <property type="match status" value="1"/>
</dbReference>
<feature type="binding site" evidence="18">
    <location>
        <position position="127"/>
    </location>
    <ligand>
        <name>K(+)</name>
        <dbReference type="ChEBI" id="CHEBI:29103"/>
    </ligand>
</feature>
<evidence type="ECO:0000256" key="14">
    <source>
        <dbReference type="ARBA" id="ARBA00025153"/>
    </source>
</evidence>
<feature type="binding site" evidence="17">
    <location>
        <position position="443"/>
    </location>
    <ligand>
        <name>AMP</name>
        <dbReference type="ChEBI" id="CHEBI:456215"/>
    </ligand>
</feature>
<dbReference type="InterPro" id="IPR030677">
    <property type="entry name" value="Nnr"/>
</dbReference>
<comment type="cofactor">
    <cofactor evidence="18 19">
        <name>K(+)</name>
        <dbReference type="ChEBI" id="CHEBI:29103"/>
    </cofactor>
    <text evidence="18 19">Binds 1 potassium ion per subunit.</text>
</comment>
<comment type="similarity">
    <text evidence="17">Belongs to the NnrD/CARKD family.</text>
</comment>
<accession>A0ABS3M4Q7</accession>
<comment type="function">
    <text evidence="18">Catalyzes the epimerization of the S- and R-forms of NAD(P)HX, a damaged form of NAD(P)H that is a result of enzymatic or heat-dependent hydration. This is a prerequisite for the S-specific NAD(P)H-hydrate dehydratase to allow the repair of both epimers of NAD(P)HX.</text>
</comment>
<organism evidence="22 23">
    <name type="scientific">Prevotella illustrans</name>
    <dbReference type="NCBI Taxonomy" id="2800387"/>
    <lineage>
        <taxon>Bacteria</taxon>
        <taxon>Pseudomonadati</taxon>
        <taxon>Bacteroidota</taxon>
        <taxon>Bacteroidia</taxon>
        <taxon>Bacteroidales</taxon>
        <taxon>Prevotellaceae</taxon>
        <taxon>Prevotella</taxon>
    </lineage>
</organism>
<dbReference type="Proteomes" id="UP000664265">
    <property type="component" value="Unassembled WGS sequence"/>
</dbReference>
<dbReference type="HAMAP" id="MF_01966">
    <property type="entry name" value="NADHX_epimerase"/>
    <property type="match status" value="1"/>
</dbReference>
<evidence type="ECO:0000256" key="7">
    <source>
        <dbReference type="ARBA" id="ARBA00022840"/>
    </source>
</evidence>
<evidence type="ECO:0000259" key="20">
    <source>
        <dbReference type="PROSITE" id="PS51383"/>
    </source>
</evidence>
<dbReference type="NCBIfam" id="TIGR00196">
    <property type="entry name" value="yjeF_cterm"/>
    <property type="match status" value="1"/>
</dbReference>
<comment type="similarity">
    <text evidence="4 19">In the C-terminal section; belongs to the NnrD/CARKD family.</text>
</comment>
<dbReference type="RefSeq" id="WP_107581231.1">
    <property type="nucleotide sequence ID" value="NZ_JAERMS010000010.1"/>
</dbReference>
<keyword evidence="7 17" id="KW-0067">ATP-binding</keyword>
<comment type="caution">
    <text evidence="18">Lacks conserved residue(s) required for the propagation of feature annotation.</text>
</comment>
<feature type="binding site" evidence="18">
    <location>
        <position position="58"/>
    </location>
    <ligand>
        <name>K(+)</name>
        <dbReference type="ChEBI" id="CHEBI:29103"/>
    </ligand>
</feature>
<feature type="domain" description="YjeF N-terminal" evidence="21">
    <location>
        <begin position="9"/>
        <end position="219"/>
    </location>
</feature>
<comment type="subunit">
    <text evidence="17">Homotetramer.</text>
</comment>
<evidence type="ECO:0000256" key="1">
    <source>
        <dbReference type="ARBA" id="ARBA00000013"/>
    </source>
</evidence>
<evidence type="ECO:0000256" key="10">
    <source>
        <dbReference type="ARBA" id="ARBA00023027"/>
    </source>
</evidence>
<comment type="catalytic activity">
    <reaction evidence="2 18 19">
        <text>(6R)-NADPHX = (6S)-NADPHX</text>
        <dbReference type="Rhea" id="RHEA:32227"/>
        <dbReference type="ChEBI" id="CHEBI:64076"/>
        <dbReference type="ChEBI" id="CHEBI:64077"/>
        <dbReference type="EC" id="5.1.99.6"/>
    </reaction>
</comment>
<dbReference type="InterPro" id="IPR017953">
    <property type="entry name" value="Carbohydrate_kinase_pred_CS"/>
</dbReference>
<dbReference type="SUPFAM" id="SSF64153">
    <property type="entry name" value="YjeF N-terminal domain-like"/>
    <property type="match status" value="1"/>
</dbReference>
<feature type="domain" description="YjeF C-terminal" evidence="20">
    <location>
        <begin position="229"/>
        <end position="503"/>
    </location>
</feature>
<feature type="binding site" evidence="18">
    <location>
        <begin position="57"/>
        <end position="61"/>
    </location>
    <ligand>
        <name>(6S)-NADPHX</name>
        <dbReference type="ChEBI" id="CHEBI:64076"/>
    </ligand>
</feature>
<dbReference type="PROSITE" id="PS01050">
    <property type="entry name" value="YJEF_C_2"/>
    <property type="match status" value="1"/>
</dbReference>
<dbReference type="InterPro" id="IPR004443">
    <property type="entry name" value="YjeF_N_dom"/>
</dbReference>
<evidence type="ECO:0000256" key="12">
    <source>
        <dbReference type="ARBA" id="ARBA00023239"/>
    </source>
</evidence>
<dbReference type="EMBL" id="JAERMS010000010">
    <property type="protein sequence ID" value="MBO1363134.1"/>
    <property type="molecule type" value="Genomic_DNA"/>
</dbReference>
<dbReference type="Pfam" id="PF03853">
    <property type="entry name" value="YjeF_N"/>
    <property type="match status" value="1"/>
</dbReference>
<evidence type="ECO:0000259" key="21">
    <source>
        <dbReference type="PROSITE" id="PS51385"/>
    </source>
</evidence>
<keyword evidence="23" id="KW-1185">Reference proteome</keyword>
<keyword evidence="11 18" id="KW-0413">Isomerase</keyword>
<feature type="binding site" evidence="17">
    <location>
        <position position="264"/>
    </location>
    <ligand>
        <name>(6S)-NADPHX</name>
        <dbReference type="ChEBI" id="CHEBI:64076"/>
    </ligand>
</feature>
<feature type="binding site" evidence="17">
    <location>
        <position position="327"/>
    </location>
    <ligand>
        <name>(6S)-NADPHX</name>
        <dbReference type="ChEBI" id="CHEBI:64076"/>
    </ligand>
</feature>
<dbReference type="Gene3D" id="3.40.1190.20">
    <property type="match status" value="1"/>
</dbReference>
<dbReference type="InterPro" id="IPR036652">
    <property type="entry name" value="YjeF_N_dom_sf"/>
</dbReference>
<gene>
    <name evidence="18" type="primary">nnrE</name>
    <name evidence="17" type="synonym">nnrD</name>
    <name evidence="22" type="ORF">JHU38_04975</name>
</gene>
<dbReference type="PROSITE" id="PS51383">
    <property type="entry name" value="YJEF_C_3"/>
    <property type="match status" value="1"/>
</dbReference>
<evidence type="ECO:0000256" key="18">
    <source>
        <dbReference type="HAMAP-Rule" id="MF_01966"/>
    </source>
</evidence>
<reference evidence="22 23" key="1">
    <citation type="submission" date="2021-01" db="EMBL/GenBank/DDBJ databases">
        <title>Prevotella A2931 sp. nov.</title>
        <authorList>
            <person name="Buhl M."/>
            <person name="Oberhettinger P."/>
        </authorList>
    </citation>
    <scope>NUCLEOTIDE SEQUENCE [LARGE SCALE GENOMIC DNA]</scope>
    <source>
        <strain evidence="22 23">A2931</strain>
    </source>
</reference>
<keyword evidence="12 17" id="KW-0456">Lyase</keyword>
<evidence type="ECO:0000256" key="2">
    <source>
        <dbReference type="ARBA" id="ARBA00000909"/>
    </source>
</evidence>
<evidence type="ECO:0000256" key="3">
    <source>
        <dbReference type="ARBA" id="ARBA00006001"/>
    </source>
</evidence>
<proteinExistence type="inferred from homology"/>
<comment type="caution">
    <text evidence="22">The sequence shown here is derived from an EMBL/GenBank/DDBJ whole genome shotgun (WGS) entry which is preliminary data.</text>
</comment>
<dbReference type="PANTHER" id="PTHR12592">
    <property type="entry name" value="ATP-DEPENDENT (S)-NAD(P)H-HYDRATE DEHYDRATASE FAMILY MEMBER"/>
    <property type="match status" value="1"/>
</dbReference>
<comment type="catalytic activity">
    <reaction evidence="1 18 19">
        <text>(6R)-NADHX = (6S)-NADHX</text>
        <dbReference type="Rhea" id="RHEA:32215"/>
        <dbReference type="ChEBI" id="CHEBI:64074"/>
        <dbReference type="ChEBI" id="CHEBI:64075"/>
        <dbReference type="EC" id="5.1.99.6"/>
    </reaction>
</comment>
<evidence type="ECO:0000313" key="23">
    <source>
        <dbReference type="Proteomes" id="UP000664265"/>
    </source>
</evidence>
<evidence type="ECO:0000256" key="17">
    <source>
        <dbReference type="HAMAP-Rule" id="MF_01965"/>
    </source>
</evidence>
<evidence type="ECO:0000256" key="8">
    <source>
        <dbReference type="ARBA" id="ARBA00022857"/>
    </source>
</evidence>
<dbReference type="PIRSF" id="PIRSF017184">
    <property type="entry name" value="Nnr"/>
    <property type="match status" value="1"/>
</dbReference>
<feature type="binding site" evidence="17">
    <location>
        <begin position="414"/>
        <end position="418"/>
    </location>
    <ligand>
        <name>AMP</name>
        <dbReference type="ChEBI" id="CHEBI:456215"/>
    </ligand>
</feature>
<dbReference type="SUPFAM" id="SSF53613">
    <property type="entry name" value="Ribokinase-like"/>
    <property type="match status" value="1"/>
</dbReference>
<dbReference type="EC" id="4.2.1.136" evidence="19"/>
<feature type="binding site" evidence="17">
    <location>
        <position position="444"/>
    </location>
    <ligand>
        <name>(6S)-NADPHX</name>
        <dbReference type="ChEBI" id="CHEBI:64076"/>
    </ligand>
</feature>
<name>A0ABS3M4Q7_9BACT</name>
<evidence type="ECO:0000313" key="22">
    <source>
        <dbReference type="EMBL" id="MBO1363134.1"/>
    </source>
</evidence>
<dbReference type="PANTHER" id="PTHR12592:SF0">
    <property type="entry name" value="ATP-DEPENDENT (S)-NAD(P)H-HYDRATE DEHYDRATASE"/>
    <property type="match status" value="1"/>
</dbReference>
<keyword evidence="6 17" id="KW-0547">Nucleotide-binding</keyword>
<comment type="similarity">
    <text evidence="18">Belongs to the NnrE/AIBP family.</text>
</comment>
<dbReference type="EC" id="5.1.99.6" evidence="19"/>
<sequence length="505" mass="54917">MKIFTGTQIHELDNYTIEHEPIASIDLMERAAKALSFAICEQWPTTMPVVVFVGPGNNGGDALAVARLLANKGYQVSVYLFNIHNKLSPDCATNRQRAIDSHQLHNFNEITLNFDPPHLGKDTLVVDGLFGSGLNKPLAGGFASLVKYINNSPCKVVSIDIPSGLMTEDNTYNIQANIIQADLTLTLQQKKLSMLMADNQQYVGRLKVLDIRLSPEYIRQTKAHYTITEENDIRSLLRTRGDFVHKGDMGSAMLIAGCYGMSGAATLSARACLRSGAGKVYLHTPKCNYSILQMNVPEAVMSIDKEETYFSQPVNTDDIDALGIGPGLGKNENSAIAMIAQIRGCQCPVVLDADAINILANHRAWMQQLPQGIILTPHAAEFDRLTGTGSNSCYDRLMKAGDMAQRFKAYILLKGHYSALCLPDGDIIFNSTGNSGMATAGSGDVLTGIITGLLARGYQQREACLLGMYLHGLAGDIAIKDLGKESLIASDLIQFLPKAFLRVND</sequence>
<keyword evidence="13" id="KW-0511">Multifunctional enzyme</keyword>
<evidence type="ECO:0000256" key="19">
    <source>
        <dbReference type="PIRNR" id="PIRNR017184"/>
    </source>
</evidence>
<dbReference type="HAMAP" id="MF_01965">
    <property type="entry name" value="NADHX_dehydratase"/>
    <property type="match status" value="1"/>
</dbReference>
<keyword evidence="8 17" id="KW-0521">NADP</keyword>
<evidence type="ECO:0000256" key="13">
    <source>
        <dbReference type="ARBA" id="ARBA00023268"/>
    </source>
</evidence>
<dbReference type="Gene3D" id="3.40.50.10260">
    <property type="entry name" value="YjeF N-terminal domain"/>
    <property type="match status" value="1"/>
</dbReference>
<feature type="binding site" evidence="18">
    <location>
        <begin position="131"/>
        <end position="137"/>
    </location>
    <ligand>
        <name>(6S)-NADPHX</name>
        <dbReference type="ChEBI" id="CHEBI:64076"/>
    </ligand>
</feature>
<dbReference type="Pfam" id="PF01256">
    <property type="entry name" value="Carb_kinase"/>
    <property type="match status" value="1"/>
</dbReference>
<evidence type="ECO:0000256" key="4">
    <source>
        <dbReference type="ARBA" id="ARBA00009524"/>
    </source>
</evidence>
<feature type="binding site" evidence="17">
    <location>
        <position position="378"/>
    </location>
    <ligand>
        <name>(6S)-NADPHX</name>
        <dbReference type="ChEBI" id="CHEBI:64076"/>
    </ligand>
</feature>
<evidence type="ECO:0000256" key="11">
    <source>
        <dbReference type="ARBA" id="ARBA00023235"/>
    </source>
</evidence>
<dbReference type="InterPro" id="IPR000631">
    <property type="entry name" value="CARKD"/>
</dbReference>
<feature type="binding site" evidence="18">
    <location>
        <position position="160"/>
    </location>
    <ligand>
        <name>(6S)-NADPHX</name>
        <dbReference type="ChEBI" id="CHEBI:64076"/>
    </ligand>
</feature>
<keyword evidence="5 18" id="KW-0479">Metal-binding</keyword>
<dbReference type="InterPro" id="IPR029056">
    <property type="entry name" value="Ribokinase-like"/>
</dbReference>
<dbReference type="CDD" id="cd01171">
    <property type="entry name" value="YXKO-related"/>
    <property type="match status" value="1"/>
</dbReference>
<dbReference type="NCBIfam" id="TIGR00197">
    <property type="entry name" value="yjeF_nterm"/>
    <property type="match status" value="1"/>
</dbReference>
<comment type="catalytic activity">
    <reaction evidence="15 17 19">
        <text>(6S)-NADHX + ADP = AMP + phosphate + NADH + H(+)</text>
        <dbReference type="Rhea" id="RHEA:32223"/>
        <dbReference type="ChEBI" id="CHEBI:15378"/>
        <dbReference type="ChEBI" id="CHEBI:43474"/>
        <dbReference type="ChEBI" id="CHEBI:57945"/>
        <dbReference type="ChEBI" id="CHEBI:64074"/>
        <dbReference type="ChEBI" id="CHEBI:456215"/>
        <dbReference type="ChEBI" id="CHEBI:456216"/>
        <dbReference type="EC" id="4.2.1.136"/>
    </reaction>
</comment>
<keyword evidence="9 18" id="KW-0630">Potassium</keyword>
<evidence type="ECO:0000256" key="15">
    <source>
        <dbReference type="ARBA" id="ARBA00048238"/>
    </source>
</evidence>
<feature type="binding site" evidence="18">
    <location>
        <position position="163"/>
    </location>
    <ligand>
        <name>K(+)</name>
        <dbReference type="ChEBI" id="CHEBI:29103"/>
    </ligand>
</feature>
<comment type="catalytic activity">
    <reaction evidence="16 17 19">
        <text>(6S)-NADPHX + ADP = AMP + phosphate + NADPH + H(+)</text>
        <dbReference type="Rhea" id="RHEA:32235"/>
        <dbReference type="ChEBI" id="CHEBI:15378"/>
        <dbReference type="ChEBI" id="CHEBI:43474"/>
        <dbReference type="ChEBI" id="CHEBI:57783"/>
        <dbReference type="ChEBI" id="CHEBI:64076"/>
        <dbReference type="ChEBI" id="CHEBI:456215"/>
        <dbReference type="ChEBI" id="CHEBI:456216"/>
        <dbReference type="EC" id="4.2.1.136"/>
    </reaction>
</comment>
<comment type="function">
    <text evidence="14 19">Bifunctional enzyme that catalyzes the epimerization of the S- and R-forms of NAD(P)HX and the dehydration of the S-form of NAD(P)HX at the expense of ADP, which is converted to AMP. This allows the repair of both epimers of NAD(P)HX, a damaged form of NAD(P)H that is a result of enzymatic or heat-dependent hydration.</text>
</comment>
<comment type="cofactor">
    <cofactor evidence="17">
        <name>Mg(2+)</name>
        <dbReference type="ChEBI" id="CHEBI:18420"/>
    </cofactor>
</comment>
<keyword evidence="10 17" id="KW-0520">NAD</keyword>
<evidence type="ECO:0000256" key="6">
    <source>
        <dbReference type="ARBA" id="ARBA00022741"/>
    </source>
</evidence>
<evidence type="ECO:0000256" key="9">
    <source>
        <dbReference type="ARBA" id="ARBA00022958"/>
    </source>
</evidence>
<protein>
    <recommendedName>
        <fullName evidence="19">Bifunctional NAD(P)H-hydrate repair enzyme</fullName>
    </recommendedName>
    <alternativeName>
        <fullName evidence="19">Nicotinamide nucleotide repair protein</fullName>
    </alternativeName>
    <domain>
        <recommendedName>
            <fullName evidence="19">ADP-dependent (S)-NAD(P)H-hydrate dehydratase</fullName>
            <ecNumber evidence="19">4.2.1.136</ecNumber>
        </recommendedName>
        <alternativeName>
            <fullName evidence="19">ADP-dependent NAD(P)HX dehydratase</fullName>
        </alternativeName>
    </domain>
    <domain>
        <recommendedName>
            <fullName evidence="19">NAD(P)H-hydrate epimerase</fullName>
            <ecNumber evidence="19">5.1.99.6</ecNumber>
        </recommendedName>
    </domain>
</protein>